<evidence type="ECO:0000256" key="4">
    <source>
        <dbReference type="SAM" id="Phobius"/>
    </source>
</evidence>
<keyword evidence="7" id="KW-1185">Reference proteome</keyword>
<dbReference type="PRINTS" id="PR00109">
    <property type="entry name" value="TYRKINASE"/>
</dbReference>
<dbReference type="InterPro" id="IPR035914">
    <property type="entry name" value="Sperma_CUB_dom_sf"/>
</dbReference>
<dbReference type="SUPFAM" id="SSF56112">
    <property type="entry name" value="Protein kinase-like (PK-like)"/>
    <property type="match status" value="1"/>
</dbReference>
<dbReference type="Gene3D" id="1.10.510.10">
    <property type="entry name" value="Transferase(Phosphotransferase) domain 1"/>
    <property type="match status" value="1"/>
</dbReference>
<evidence type="ECO:0000259" key="6">
    <source>
        <dbReference type="PROSITE" id="PS50011"/>
    </source>
</evidence>
<keyword evidence="2" id="KW-1015">Disulfide bond</keyword>
<evidence type="ECO:0000259" key="5">
    <source>
        <dbReference type="PROSITE" id="PS01180"/>
    </source>
</evidence>
<accession>A0A914UPV4</accession>
<keyword evidence="4" id="KW-1133">Transmembrane helix</keyword>
<dbReference type="InterPro" id="IPR001245">
    <property type="entry name" value="Ser-Thr/Tyr_kinase_cat_dom"/>
</dbReference>
<dbReference type="PROSITE" id="PS01180">
    <property type="entry name" value="CUB"/>
    <property type="match status" value="4"/>
</dbReference>
<dbReference type="GO" id="GO:0005524">
    <property type="term" value="F:ATP binding"/>
    <property type="evidence" value="ECO:0007669"/>
    <property type="project" value="InterPro"/>
</dbReference>
<evidence type="ECO:0000313" key="7">
    <source>
        <dbReference type="Proteomes" id="UP000887566"/>
    </source>
</evidence>
<keyword evidence="4" id="KW-0472">Membrane</keyword>
<evidence type="ECO:0000256" key="2">
    <source>
        <dbReference type="ARBA" id="ARBA00023157"/>
    </source>
</evidence>
<dbReference type="PROSITE" id="PS00109">
    <property type="entry name" value="PROTEIN_KINASE_TYR"/>
    <property type="match status" value="1"/>
</dbReference>
<evidence type="ECO:0000313" key="8">
    <source>
        <dbReference type="WBParaSite" id="PSAMB.scaffold1166size35083.g11399.t1"/>
    </source>
</evidence>
<feature type="domain" description="CUB" evidence="5">
    <location>
        <begin position="453"/>
        <end position="565"/>
    </location>
</feature>
<dbReference type="Gene3D" id="2.60.120.290">
    <property type="entry name" value="Spermadhesin, CUB domain"/>
    <property type="match status" value="4"/>
</dbReference>
<feature type="domain" description="CUB" evidence="5">
    <location>
        <begin position="584"/>
        <end position="696"/>
    </location>
</feature>
<feature type="domain" description="Protein kinase" evidence="6">
    <location>
        <begin position="1"/>
        <end position="227"/>
    </location>
</feature>
<dbReference type="InterPro" id="IPR008266">
    <property type="entry name" value="Tyr_kinase_AS"/>
</dbReference>
<dbReference type="PROSITE" id="PS50011">
    <property type="entry name" value="PROTEIN_KINASE_DOM"/>
    <property type="match status" value="1"/>
</dbReference>
<protein>
    <submittedName>
        <fullName evidence="8">Uncharacterized protein</fullName>
    </submittedName>
</protein>
<sequence>MKNLPCLISKFCDLGSLDKFVSSKLKSFVDEIDRYSWKEQPTVYKANLEENWAALYEQRKLEKILTTSDLLCFAYQIANGMEFVHSKEVMHRDLALRNILLTSDYVVKIGDFGLSRRTIGGEYQINQNRPLPYKWTAPEALSDMNAPIESDLYTFGILLWELFTLGGVPFEQFKTIDKVMTFVIDEGRIMDRPPFAPIEIYEIMKSLWNLEPKLRPPLKECKGHIMEQLQRACPPLAARFEVADGNVVLERNISSDLVPSESSPCIPPVTIPVEKQPNRTTKNYRRSIILICVGLIFALAVISTVLIILYVKNVTPPDPSVCLPSNYAGVHGVLLSPGFSTSQNYGSNLNCMYHVTVPATYTILLTVNSFITQLNDDKLFIYDESDTASPLLAEWSGTVLAGTQVQSTGSAIMVKFVTGSSETDIGFSISYSQSQTSLLTTPLPTTQPDPSVCLPSNYAGVHGVLLSPGFSTSQNYGSNLNCMYHVTVPATYTILLTVNSFITQLNYDKLFIYDGPNTASSLLAEWSGTVSAGTQLQSTGSAIMVKFVTGSSETDIGFSISYSQSQTTLLTTPLPTKPPDPTVCLPSNYAGVHGVLLSPGFNTKQNYGSNLNCMYHVTVPATYTILLTVNSFITQLNYDKLFIYDGPNTASSLLAEWSGTVSAGTQVQSTGSAIMVKFVTGSSETDIGFSISYSQSQTGLRTTPAPTPPPGPTVCLPSNYLVPYGILQSPGFSTSQNYGSNLNCMYHVSVPETYKILLTVNLFITQLDYDKLFIYDGPNTASRLLAEWSDTVAAGRQLESTGNTLTAQFVTDGSIDQAGFSIGYSKTKSEPVAAAIVSGMIRKTVEDLVKLTTYVPHPSKGGCQWIGEAPLCSADCPVDNELIRKHNGRCHDGWFADICLPDADFGEPCTTVFGSTFKKQLCCRVDTKDCSWRGRWKDTYNVNIHCEYDFTKGQCGSFTCAVSHNNSATSLIGGANCDQLQMWGYSGKATCGYIVWFDSTGELSSRWYKTNLYSK</sequence>
<dbReference type="Proteomes" id="UP000887566">
    <property type="component" value="Unplaced"/>
</dbReference>
<dbReference type="InterPro" id="IPR011009">
    <property type="entry name" value="Kinase-like_dom_sf"/>
</dbReference>
<proteinExistence type="predicted"/>
<dbReference type="AlphaFoldDB" id="A0A914UPV4"/>
<keyword evidence="1" id="KW-0677">Repeat</keyword>
<dbReference type="Pfam" id="PF07714">
    <property type="entry name" value="PK_Tyr_Ser-Thr"/>
    <property type="match status" value="1"/>
</dbReference>
<keyword evidence="4" id="KW-0812">Transmembrane</keyword>
<feature type="transmembrane region" description="Helical" evidence="4">
    <location>
        <begin position="288"/>
        <end position="311"/>
    </location>
</feature>
<evidence type="ECO:0000256" key="1">
    <source>
        <dbReference type="ARBA" id="ARBA00022737"/>
    </source>
</evidence>
<feature type="domain" description="CUB" evidence="5">
    <location>
        <begin position="715"/>
        <end position="827"/>
    </location>
</feature>
<dbReference type="WBParaSite" id="PSAMB.scaffold1166size35083.g11399.t1">
    <property type="protein sequence ID" value="PSAMB.scaffold1166size35083.g11399.t1"/>
    <property type="gene ID" value="PSAMB.scaffold1166size35083.g11399"/>
</dbReference>
<feature type="domain" description="CUB" evidence="5">
    <location>
        <begin position="322"/>
        <end position="434"/>
    </location>
</feature>
<name>A0A914UPV4_9BILA</name>
<dbReference type="SMART" id="SM00042">
    <property type="entry name" value="CUB"/>
    <property type="match status" value="4"/>
</dbReference>
<dbReference type="Pfam" id="PF00431">
    <property type="entry name" value="CUB"/>
    <property type="match status" value="4"/>
</dbReference>
<reference evidence="8" key="1">
    <citation type="submission" date="2022-11" db="UniProtKB">
        <authorList>
            <consortium name="WormBaseParasite"/>
        </authorList>
    </citation>
    <scope>IDENTIFICATION</scope>
</reference>
<comment type="caution">
    <text evidence="3">Lacks conserved residue(s) required for the propagation of feature annotation.</text>
</comment>
<dbReference type="InterPro" id="IPR000719">
    <property type="entry name" value="Prot_kinase_dom"/>
</dbReference>
<dbReference type="InterPro" id="IPR020635">
    <property type="entry name" value="Tyr_kinase_cat_dom"/>
</dbReference>
<dbReference type="PANTHER" id="PTHR24251">
    <property type="entry name" value="OVOCHYMASE-RELATED"/>
    <property type="match status" value="1"/>
</dbReference>
<dbReference type="CDD" id="cd00041">
    <property type="entry name" value="CUB"/>
    <property type="match status" value="4"/>
</dbReference>
<evidence type="ECO:0000256" key="3">
    <source>
        <dbReference type="PROSITE-ProRule" id="PRU00059"/>
    </source>
</evidence>
<dbReference type="InterPro" id="IPR000859">
    <property type="entry name" value="CUB_dom"/>
</dbReference>
<dbReference type="SMART" id="SM00219">
    <property type="entry name" value="TyrKc"/>
    <property type="match status" value="1"/>
</dbReference>
<dbReference type="SUPFAM" id="SSF49854">
    <property type="entry name" value="Spermadhesin, CUB domain"/>
    <property type="match status" value="4"/>
</dbReference>
<organism evidence="7 8">
    <name type="scientific">Plectus sambesii</name>
    <dbReference type="NCBI Taxonomy" id="2011161"/>
    <lineage>
        <taxon>Eukaryota</taxon>
        <taxon>Metazoa</taxon>
        <taxon>Ecdysozoa</taxon>
        <taxon>Nematoda</taxon>
        <taxon>Chromadorea</taxon>
        <taxon>Plectida</taxon>
        <taxon>Plectina</taxon>
        <taxon>Plectoidea</taxon>
        <taxon>Plectidae</taxon>
        <taxon>Plectus</taxon>
    </lineage>
</organism>
<dbReference type="GO" id="GO:0004713">
    <property type="term" value="F:protein tyrosine kinase activity"/>
    <property type="evidence" value="ECO:0007669"/>
    <property type="project" value="InterPro"/>
</dbReference>